<organism evidence="1 2">
    <name type="scientific">Botryobasidium botryosum (strain FD-172 SS1)</name>
    <dbReference type="NCBI Taxonomy" id="930990"/>
    <lineage>
        <taxon>Eukaryota</taxon>
        <taxon>Fungi</taxon>
        <taxon>Dikarya</taxon>
        <taxon>Basidiomycota</taxon>
        <taxon>Agaricomycotina</taxon>
        <taxon>Agaricomycetes</taxon>
        <taxon>Cantharellales</taxon>
        <taxon>Botryobasidiaceae</taxon>
        <taxon>Botryobasidium</taxon>
    </lineage>
</organism>
<sequence>LLHIADFIQACGPVWCYWAYPMERYCGSLQRAIVSRRFPFASLDKRVRDVAQLDQLKSLY</sequence>
<dbReference type="Proteomes" id="UP000027195">
    <property type="component" value="Unassembled WGS sequence"/>
</dbReference>
<dbReference type="HOGENOM" id="CLU_197758_0_0_1"/>
<dbReference type="EMBL" id="KL198054">
    <property type="protein sequence ID" value="KDQ11951.1"/>
    <property type="molecule type" value="Genomic_DNA"/>
</dbReference>
<dbReference type="InParanoid" id="A0A067MK67"/>
<evidence type="ECO:0000313" key="2">
    <source>
        <dbReference type="Proteomes" id="UP000027195"/>
    </source>
</evidence>
<feature type="non-terminal residue" evidence="1">
    <location>
        <position position="1"/>
    </location>
</feature>
<dbReference type="AlphaFoldDB" id="A0A067MK67"/>
<dbReference type="OrthoDB" id="6613063at2759"/>
<proteinExistence type="predicted"/>
<accession>A0A067MK67</accession>
<gene>
    <name evidence="1" type="ORF">BOTBODRAFT_79689</name>
</gene>
<evidence type="ECO:0000313" key="1">
    <source>
        <dbReference type="EMBL" id="KDQ11951.1"/>
    </source>
</evidence>
<name>A0A067MK67_BOTB1</name>
<dbReference type="STRING" id="930990.A0A067MK67"/>
<feature type="non-terminal residue" evidence="1">
    <location>
        <position position="60"/>
    </location>
</feature>
<keyword evidence="2" id="KW-1185">Reference proteome</keyword>
<protein>
    <submittedName>
        <fullName evidence="1">Uncharacterized protein</fullName>
    </submittedName>
</protein>
<reference evidence="2" key="1">
    <citation type="journal article" date="2014" name="Proc. Natl. Acad. Sci. U.S.A.">
        <title>Extensive sampling of basidiomycete genomes demonstrates inadequacy of the white-rot/brown-rot paradigm for wood decay fungi.</title>
        <authorList>
            <person name="Riley R."/>
            <person name="Salamov A.A."/>
            <person name="Brown D.W."/>
            <person name="Nagy L.G."/>
            <person name="Floudas D."/>
            <person name="Held B.W."/>
            <person name="Levasseur A."/>
            <person name="Lombard V."/>
            <person name="Morin E."/>
            <person name="Otillar R."/>
            <person name="Lindquist E.A."/>
            <person name="Sun H."/>
            <person name="LaButti K.M."/>
            <person name="Schmutz J."/>
            <person name="Jabbour D."/>
            <person name="Luo H."/>
            <person name="Baker S.E."/>
            <person name="Pisabarro A.G."/>
            <person name="Walton J.D."/>
            <person name="Blanchette R.A."/>
            <person name="Henrissat B."/>
            <person name="Martin F."/>
            <person name="Cullen D."/>
            <person name="Hibbett D.S."/>
            <person name="Grigoriev I.V."/>
        </authorList>
    </citation>
    <scope>NUCLEOTIDE SEQUENCE [LARGE SCALE GENOMIC DNA]</scope>
    <source>
        <strain evidence="2">FD-172 SS1</strain>
    </source>
</reference>